<dbReference type="EMBL" id="JQCQ01000050">
    <property type="protein sequence ID" value="KRO21318.1"/>
    <property type="molecule type" value="Genomic_DNA"/>
</dbReference>
<accession>A0A0R2N628</accession>
<dbReference type="Gene3D" id="2.60.120.560">
    <property type="entry name" value="Exo-inulinase, domain 1"/>
    <property type="match status" value="1"/>
</dbReference>
<reference evidence="1 2" key="1">
    <citation type="journal article" date="2015" name="Genome Announc.">
        <title>Expanding the biotechnology potential of lactobacilli through comparative genomics of 213 strains and associated genera.</title>
        <authorList>
            <person name="Sun Z."/>
            <person name="Harris H.M."/>
            <person name="McCann A."/>
            <person name="Guo C."/>
            <person name="Argimon S."/>
            <person name="Zhang W."/>
            <person name="Yang X."/>
            <person name="Jeffery I.B."/>
            <person name="Cooney J.C."/>
            <person name="Kagawa T.F."/>
            <person name="Liu W."/>
            <person name="Song Y."/>
            <person name="Salvetti E."/>
            <person name="Wrobel A."/>
            <person name="Rasinkangas P."/>
            <person name="Parkhill J."/>
            <person name="Rea M.C."/>
            <person name="O'Sullivan O."/>
            <person name="Ritari J."/>
            <person name="Douillard F.P."/>
            <person name="Paul Ross R."/>
            <person name="Yang R."/>
            <person name="Briner A.E."/>
            <person name="Felis G.E."/>
            <person name="de Vos W.M."/>
            <person name="Barrangou R."/>
            <person name="Klaenhammer T.R."/>
            <person name="Caufield P.W."/>
            <person name="Cui Y."/>
            <person name="Zhang H."/>
            <person name="O'Toole P.W."/>
        </authorList>
    </citation>
    <scope>NUCLEOTIDE SEQUENCE [LARGE SCALE GENOMIC DNA]</scope>
    <source>
        <strain evidence="1 2">DSM 23026</strain>
    </source>
</reference>
<comment type="caution">
    <text evidence="1">The sequence shown here is derived from an EMBL/GenBank/DDBJ whole genome shotgun (WGS) entry which is preliminary data.</text>
</comment>
<protein>
    <recommendedName>
        <fullName evidence="3">3-keto-disaccharide hydrolase domain-containing protein</fullName>
    </recommendedName>
</protein>
<dbReference type="OrthoDB" id="118532at2"/>
<dbReference type="PATRIC" id="fig|480391.4.peg.1466"/>
<name>A0A0R2N628_9LACO</name>
<dbReference type="AlphaFoldDB" id="A0A0R2N628"/>
<dbReference type="Proteomes" id="UP000051249">
    <property type="component" value="Unassembled WGS sequence"/>
</dbReference>
<evidence type="ECO:0000313" key="2">
    <source>
        <dbReference type="Proteomes" id="UP000051249"/>
    </source>
</evidence>
<sequence>MDIKLQSFESVNVQTKLEVLQEESVMQVIKNKDIQTFDANTYAKLEHLKFHNGEIKVKVLSQLLPDAPDFARGFIGIAFRINNDNTAFEAFYIRPENGRISDKVRKNRAIQYFSYPKFTFDYFRSNNIYGFEGPADIGLDEWIVIKVVVKDGCADLYVNNMDIPALHINKLKMNHDSHGAIGLFVDTGTKGYFKDLEIKSFD</sequence>
<organism evidence="1 2">
    <name type="scientific">Pediococcus argentinicus</name>
    <dbReference type="NCBI Taxonomy" id="480391"/>
    <lineage>
        <taxon>Bacteria</taxon>
        <taxon>Bacillati</taxon>
        <taxon>Bacillota</taxon>
        <taxon>Bacilli</taxon>
        <taxon>Lactobacillales</taxon>
        <taxon>Lactobacillaceae</taxon>
        <taxon>Pediococcus</taxon>
    </lineage>
</organism>
<proteinExistence type="predicted"/>
<dbReference type="RefSeq" id="WP_057800470.1">
    <property type="nucleotide sequence ID" value="NZ_BJZZ01000052.1"/>
</dbReference>
<keyword evidence="2" id="KW-1185">Reference proteome</keyword>
<evidence type="ECO:0008006" key="3">
    <source>
        <dbReference type="Google" id="ProtNLM"/>
    </source>
</evidence>
<evidence type="ECO:0000313" key="1">
    <source>
        <dbReference type="EMBL" id="KRO21318.1"/>
    </source>
</evidence>
<gene>
    <name evidence="1" type="ORF">IV88_GL001442</name>
</gene>